<keyword evidence="1" id="KW-1133">Transmembrane helix</keyword>
<dbReference type="Proteomes" id="UP000267798">
    <property type="component" value="Unassembled WGS sequence"/>
</dbReference>
<feature type="transmembrane region" description="Helical" evidence="1">
    <location>
        <begin position="134"/>
        <end position="153"/>
    </location>
</feature>
<feature type="transmembrane region" description="Helical" evidence="1">
    <location>
        <begin position="415"/>
        <end position="433"/>
    </location>
</feature>
<evidence type="ECO:0000313" key="2">
    <source>
        <dbReference type="EMBL" id="RJX39775.1"/>
    </source>
</evidence>
<protein>
    <recommendedName>
        <fullName evidence="4">Glycosyltransferase RgtA/B/C/D-like domain-containing protein</fullName>
    </recommendedName>
</protein>
<name>A0A3A6PFZ1_9BACL</name>
<dbReference type="EMBL" id="QXQB01000002">
    <property type="protein sequence ID" value="RJX39775.1"/>
    <property type="molecule type" value="Genomic_DNA"/>
</dbReference>
<evidence type="ECO:0008006" key="4">
    <source>
        <dbReference type="Google" id="ProtNLM"/>
    </source>
</evidence>
<feature type="transmembrane region" description="Helical" evidence="1">
    <location>
        <begin position="105"/>
        <end position="122"/>
    </location>
</feature>
<sequence>MVKKWLTVERVFLLAAIIAVIALLFGRTFVGVADNGDFLRIMGSIGLNYYDANETYEDRFFRFAHANFAYDEFFRGFYLTSQLILVALARGIAKLFNGEAFDVRVLGAIYAILLIAASYLLIKFNKTKSVVTGIALAALILFVFFDIAYLAYFNSLYGEPASLVFLLLTLAFGLMLTKQTEPKRAVLVLFFVSALLLVCSKTQNAPVGVGFALLGLRYATLKREKAWRRLGLSLSAVTLIVSAAMYIAAPKDFKNINMYQTVFFGVLKDSPDVEGDLKELGLPGHLSVLAGTNYFQTDTAIKQNDPSLTADFYDRISHGDVLWFYLKNPGRLIHNMEYAAENGMMIRPYYLGSYEKGEGKPPGALSFQYSGWSEFKKGALPHQLWFIAVVFLVYFAAAAWEWLRSADRKRRAGVELLILLGLTGVFSFLIPIVGDGQADMGKHLFLFNAIFDMMLVTGAVWIVYGICSRIGRREPYKLR</sequence>
<evidence type="ECO:0000313" key="3">
    <source>
        <dbReference type="Proteomes" id="UP000267798"/>
    </source>
</evidence>
<feature type="transmembrane region" description="Helical" evidence="1">
    <location>
        <begin position="160"/>
        <end position="177"/>
    </location>
</feature>
<organism evidence="2 3">
    <name type="scientific">Paenibacillus pinisoli</name>
    <dbReference type="NCBI Taxonomy" id="1276110"/>
    <lineage>
        <taxon>Bacteria</taxon>
        <taxon>Bacillati</taxon>
        <taxon>Bacillota</taxon>
        <taxon>Bacilli</taxon>
        <taxon>Bacillales</taxon>
        <taxon>Paenibacillaceae</taxon>
        <taxon>Paenibacillus</taxon>
    </lineage>
</organism>
<proteinExistence type="predicted"/>
<keyword evidence="1" id="KW-0472">Membrane</keyword>
<feature type="transmembrane region" description="Helical" evidence="1">
    <location>
        <begin position="230"/>
        <end position="249"/>
    </location>
</feature>
<keyword evidence="3" id="KW-1185">Reference proteome</keyword>
<evidence type="ECO:0000256" key="1">
    <source>
        <dbReference type="SAM" id="Phobius"/>
    </source>
</evidence>
<dbReference type="RefSeq" id="WP_120109531.1">
    <property type="nucleotide sequence ID" value="NZ_QXQB01000002.1"/>
</dbReference>
<reference evidence="2 3" key="1">
    <citation type="submission" date="2018-09" db="EMBL/GenBank/DDBJ databases">
        <title>Paenibacillus aracenensis nov. sp. isolated from a cave in southern Spain.</title>
        <authorList>
            <person name="Jurado V."/>
            <person name="Gutierrez-Patricio S."/>
            <person name="Gonzalez-Pimentel J.L."/>
            <person name="Miller A.Z."/>
            <person name="Laiz L."/>
            <person name="Saiz-Jimenez C."/>
        </authorList>
    </citation>
    <scope>NUCLEOTIDE SEQUENCE [LARGE SCALE GENOMIC DNA]</scope>
    <source>
        <strain evidence="2 3">JCM 19203</strain>
    </source>
</reference>
<dbReference type="AlphaFoldDB" id="A0A3A6PFZ1"/>
<comment type="caution">
    <text evidence="2">The sequence shown here is derived from an EMBL/GenBank/DDBJ whole genome shotgun (WGS) entry which is preliminary data.</text>
</comment>
<accession>A0A3A6PFZ1</accession>
<feature type="transmembrane region" description="Helical" evidence="1">
    <location>
        <begin position="384"/>
        <end position="403"/>
    </location>
</feature>
<keyword evidence="1" id="KW-0812">Transmembrane</keyword>
<dbReference type="OrthoDB" id="129479at2"/>
<feature type="transmembrane region" description="Helical" evidence="1">
    <location>
        <begin position="12"/>
        <end position="30"/>
    </location>
</feature>
<feature type="transmembrane region" description="Helical" evidence="1">
    <location>
        <begin position="445"/>
        <end position="467"/>
    </location>
</feature>
<gene>
    <name evidence="2" type="ORF">D3P09_10275</name>
</gene>